<evidence type="ECO:0000313" key="5">
    <source>
        <dbReference type="EMBL" id="KKN28515.1"/>
    </source>
</evidence>
<name>A0A0F9P9K6_9ZZZZ</name>
<gene>
    <name evidence="5" type="ORF">LCGC14_0853480</name>
</gene>
<dbReference type="SMART" id="SM01001">
    <property type="entry name" value="AIRC"/>
    <property type="match status" value="1"/>
</dbReference>
<accession>A0A0F9P9K6</accession>
<dbReference type="InterPro" id="IPR033747">
    <property type="entry name" value="PurE_ClassI"/>
</dbReference>
<keyword evidence="2" id="KW-0413">Isomerase</keyword>
<keyword evidence="1" id="KW-0658">Purine biosynthesis</keyword>
<evidence type="ECO:0000256" key="2">
    <source>
        <dbReference type="ARBA" id="ARBA00023235"/>
    </source>
</evidence>
<comment type="caution">
    <text evidence="5">The sequence shown here is derived from an EMBL/GenBank/DDBJ whole genome shotgun (WGS) entry which is preliminary data.</text>
</comment>
<dbReference type="GO" id="GO:0006189">
    <property type="term" value="P:'de novo' IMP biosynthetic process"/>
    <property type="evidence" value="ECO:0007669"/>
    <property type="project" value="InterPro"/>
</dbReference>
<organism evidence="5">
    <name type="scientific">marine sediment metagenome</name>
    <dbReference type="NCBI Taxonomy" id="412755"/>
    <lineage>
        <taxon>unclassified sequences</taxon>
        <taxon>metagenomes</taxon>
        <taxon>ecological metagenomes</taxon>
    </lineage>
</organism>
<protein>
    <recommendedName>
        <fullName evidence="4">PurE domain-containing protein</fullName>
    </recommendedName>
</protein>
<dbReference type="PANTHER" id="PTHR23046">
    <property type="entry name" value="PHOSPHORIBOSYLAMINOIMIDAZOLE CARBOXYLASE CATALYTIC SUBUNIT"/>
    <property type="match status" value="1"/>
</dbReference>
<evidence type="ECO:0000256" key="3">
    <source>
        <dbReference type="ARBA" id="ARBA00025704"/>
    </source>
</evidence>
<comment type="pathway">
    <text evidence="3">Purine metabolism.</text>
</comment>
<dbReference type="GO" id="GO:0016853">
    <property type="term" value="F:isomerase activity"/>
    <property type="evidence" value="ECO:0007669"/>
    <property type="project" value="UniProtKB-KW"/>
</dbReference>
<proteinExistence type="inferred from homology"/>
<evidence type="ECO:0000256" key="1">
    <source>
        <dbReference type="ARBA" id="ARBA00022755"/>
    </source>
</evidence>
<dbReference type="Gene3D" id="3.40.50.1970">
    <property type="match status" value="1"/>
</dbReference>
<reference evidence="5" key="1">
    <citation type="journal article" date="2015" name="Nature">
        <title>Complex archaea that bridge the gap between prokaryotes and eukaryotes.</title>
        <authorList>
            <person name="Spang A."/>
            <person name="Saw J.H."/>
            <person name="Jorgensen S.L."/>
            <person name="Zaremba-Niedzwiedzka K."/>
            <person name="Martijn J."/>
            <person name="Lind A.E."/>
            <person name="van Eijk R."/>
            <person name="Schleper C."/>
            <person name="Guy L."/>
            <person name="Ettema T.J."/>
        </authorList>
    </citation>
    <scope>NUCLEOTIDE SEQUENCE</scope>
</reference>
<dbReference type="SUPFAM" id="SSF52255">
    <property type="entry name" value="N5-CAIR mutase (phosphoribosylaminoimidazole carboxylase, PurE)"/>
    <property type="match status" value="1"/>
</dbReference>
<dbReference type="PIRSF" id="PIRSF001338">
    <property type="entry name" value="AIR_carboxylase"/>
    <property type="match status" value="1"/>
</dbReference>
<evidence type="ECO:0000259" key="4">
    <source>
        <dbReference type="SMART" id="SM01001"/>
    </source>
</evidence>
<feature type="domain" description="PurE" evidence="4">
    <location>
        <begin position="2"/>
        <end position="151"/>
    </location>
</feature>
<dbReference type="HAMAP" id="MF_01929">
    <property type="entry name" value="PurE_classI"/>
    <property type="match status" value="1"/>
</dbReference>
<dbReference type="NCBIfam" id="TIGR01162">
    <property type="entry name" value="purE"/>
    <property type="match status" value="1"/>
</dbReference>
<sequence>MAKVAIVMGSKSDMGVMEPAAVTLKEFGLKHQLKVLSAHRNPDALTDYIKEASENGVEVFIAGAGKAAHLPGVIASHTVSPVIGVPVKTSDLGGMDSLLSIVQMPSGVPVATVAINGAKNAALLAVQMLALKDAELKQKFTEYKKELATKKAVKKKGEPKYEEPIIDG</sequence>
<dbReference type="Pfam" id="PF00731">
    <property type="entry name" value="AIRC"/>
    <property type="match status" value="1"/>
</dbReference>
<dbReference type="InterPro" id="IPR000031">
    <property type="entry name" value="PurE_dom"/>
</dbReference>
<dbReference type="InterPro" id="IPR024694">
    <property type="entry name" value="PurE_prokaryotes"/>
</dbReference>
<dbReference type="AlphaFoldDB" id="A0A0F9P9K6"/>
<dbReference type="PANTHER" id="PTHR23046:SF2">
    <property type="entry name" value="PHOSPHORIBOSYLAMINOIMIDAZOLE CARBOXYLASE"/>
    <property type="match status" value="1"/>
</dbReference>
<dbReference type="EMBL" id="LAZR01002555">
    <property type="protein sequence ID" value="KKN28515.1"/>
    <property type="molecule type" value="Genomic_DNA"/>
</dbReference>